<comment type="caution">
    <text evidence="6">The sequence shown here is derived from an EMBL/GenBank/DDBJ whole genome shotgun (WGS) entry which is preliminary data.</text>
</comment>
<dbReference type="EMBL" id="RCMV01001176">
    <property type="protein sequence ID" value="KAG3209954.1"/>
    <property type="molecule type" value="Genomic_DNA"/>
</dbReference>
<evidence type="ECO:0000313" key="1">
    <source>
        <dbReference type="EMBL" id="KAG2836103.1"/>
    </source>
</evidence>
<dbReference type="Proteomes" id="UP000736787">
    <property type="component" value="Unassembled WGS sequence"/>
</dbReference>
<dbReference type="AlphaFoldDB" id="A0A329SFB0"/>
<evidence type="ECO:0000313" key="6">
    <source>
        <dbReference type="EMBL" id="RAW34756.1"/>
    </source>
</evidence>
<evidence type="ECO:0000313" key="7">
    <source>
        <dbReference type="Proteomes" id="UP000251314"/>
    </source>
</evidence>
<dbReference type="Proteomes" id="UP000251314">
    <property type="component" value="Unassembled WGS sequence"/>
</dbReference>
<dbReference type="Proteomes" id="UP000735874">
    <property type="component" value="Unassembled WGS sequence"/>
</dbReference>
<name>A0A329SFB0_9STRA</name>
<proteinExistence type="predicted"/>
<sequence length="164" mass="17154">MEDDAHESVTASQIDTTVALSVNTVYVMFGGGQSEGEEAAVMMTSLYAVSESPTSPLATSRIATSLAAEPMTPTTHVRHVAVAESTSPLVPVNPDDVNIMKEGDVADDYDTVDSLSDGVSSSGEDHVVPRQLDAEISSDEDETSLVDAVFIDCLGGSLAIEDMN</sequence>
<evidence type="ECO:0000313" key="4">
    <source>
        <dbReference type="EMBL" id="KAG2965186.1"/>
    </source>
</evidence>
<dbReference type="EMBL" id="MJFZ01000190">
    <property type="protein sequence ID" value="RAW34756.1"/>
    <property type="molecule type" value="Genomic_DNA"/>
</dbReference>
<dbReference type="EMBL" id="RCMG01001107">
    <property type="protein sequence ID" value="KAG2836103.1"/>
    <property type="molecule type" value="Genomic_DNA"/>
</dbReference>
<dbReference type="Proteomes" id="UP000760860">
    <property type="component" value="Unassembled WGS sequence"/>
</dbReference>
<dbReference type="Proteomes" id="UP000697107">
    <property type="component" value="Unassembled WGS sequence"/>
</dbReference>
<accession>A0A329SFB0</accession>
<dbReference type="VEuPathDB" id="FungiDB:PC110_g8942"/>
<protein>
    <submittedName>
        <fullName evidence="6">Uncharacterized protein</fullName>
    </submittedName>
</protein>
<gene>
    <name evidence="6" type="ORF">PC110_g8942</name>
    <name evidence="1" type="ORF">PC113_g20090</name>
    <name evidence="2" type="ORF">PC115_g16870</name>
    <name evidence="3" type="ORF">PC117_g21912</name>
    <name evidence="4" type="ORF">PC118_g19889</name>
    <name evidence="5" type="ORF">PC129_g19042</name>
</gene>
<organism evidence="6 7">
    <name type="scientific">Phytophthora cactorum</name>
    <dbReference type="NCBI Taxonomy" id="29920"/>
    <lineage>
        <taxon>Eukaryota</taxon>
        <taxon>Sar</taxon>
        <taxon>Stramenopiles</taxon>
        <taxon>Oomycota</taxon>
        <taxon>Peronosporomycetes</taxon>
        <taxon>Peronosporales</taxon>
        <taxon>Peronosporaceae</taxon>
        <taxon>Phytophthora</taxon>
    </lineage>
</organism>
<dbReference type="OrthoDB" id="115196at2759"/>
<dbReference type="EMBL" id="RCML01001132">
    <property type="protein sequence ID" value="KAG2965186.1"/>
    <property type="molecule type" value="Genomic_DNA"/>
</dbReference>
<evidence type="ECO:0000313" key="2">
    <source>
        <dbReference type="EMBL" id="KAG2898364.1"/>
    </source>
</evidence>
<dbReference type="EMBL" id="RCMK01001150">
    <property type="protein sequence ID" value="KAG2900643.1"/>
    <property type="molecule type" value="Genomic_DNA"/>
</dbReference>
<keyword evidence="7" id="KW-1185">Reference proteome</keyword>
<evidence type="ECO:0000313" key="3">
    <source>
        <dbReference type="EMBL" id="KAG2900643.1"/>
    </source>
</evidence>
<dbReference type="Proteomes" id="UP000774804">
    <property type="component" value="Unassembled WGS sequence"/>
</dbReference>
<reference evidence="1" key="2">
    <citation type="submission" date="2018-10" db="EMBL/GenBank/DDBJ databases">
        <title>Effector identification in a new, highly contiguous assembly of the strawberry crown rot pathogen Phytophthora cactorum.</title>
        <authorList>
            <person name="Armitage A.D."/>
            <person name="Nellist C.F."/>
            <person name="Bates H."/>
            <person name="Vickerstaff R.J."/>
            <person name="Harrison R.J."/>
        </authorList>
    </citation>
    <scope>NUCLEOTIDE SEQUENCE</scope>
    <source>
        <strain evidence="1">15-7</strain>
        <strain evidence="2">4032</strain>
        <strain evidence="3">4040</strain>
        <strain evidence="4">P415</strain>
        <strain evidence="5">P421</strain>
    </source>
</reference>
<reference evidence="6 7" key="1">
    <citation type="submission" date="2018-01" db="EMBL/GenBank/DDBJ databases">
        <title>Draft genome of the strawberry crown rot pathogen Phytophthora cactorum.</title>
        <authorList>
            <person name="Armitage A.D."/>
            <person name="Lysoe E."/>
            <person name="Nellist C.F."/>
            <person name="Harrison R.J."/>
            <person name="Brurberg M.B."/>
        </authorList>
    </citation>
    <scope>NUCLEOTIDE SEQUENCE [LARGE SCALE GENOMIC DNA]</scope>
    <source>
        <strain evidence="6 7">10300</strain>
    </source>
</reference>
<dbReference type="EMBL" id="RCMI01000766">
    <property type="protein sequence ID" value="KAG2898364.1"/>
    <property type="molecule type" value="Genomic_DNA"/>
</dbReference>
<evidence type="ECO:0000313" key="5">
    <source>
        <dbReference type="EMBL" id="KAG3209954.1"/>
    </source>
</evidence>